<evidence type="ECO:0000256" key="4">
    <source>
        <dbReference type="ARBA" id="ARBA00022771"/>
    </source>
</evidence>
<evidence type="ECO:0000256" key="7">
    <source>
        <dbReference type="ARBA" id="ARBA00023125"/>
    </source>
</evidence>
<evidence type="ECO:0000259" key="12">
    <source>
        <dbReference type="PROSITE" id="PS50157"/>
    </source>
</evidence>
<evidence type="ECO:0000256" key="3">
    <source>
        <dbReference type="ARBA" id="ARBA00022737"/>
    </source>
</evidence>
<evidence type="ECO:0000256" key="6">
    <source>
        <dbReference type="ARBA" id="ARBA00023015"/>
    </source>
</evidence>
<dbReference type="FunFam" id="3.30.160.60:FF:000049">
    <property type="entry name" value="transcriptional repressor CTCF isoform X1"/>
    <property type="match status" value="1"/>
</dbReference>
<keyword evidence="6" id="KW-0805">Transcription regulation</keyword>
<feature type="domain" description="C2H2-type" evidence="12">
    <location>
        <begin position="188"/>
        <end position="215"/>
    </location>
</feature>
<dbReference type="PROSITE" id="PS50157">
    <property type="entry name" value="ZINC_FINGER_C2H2_2"/>
    <property type="match status" value="10"/>
</dbReference>
<dbReference type="FunFam" id="3.30.160.60:FF:000255">
    <property type="entry name" value="Zinc finger and AT-hook domain containing"/>
    <property type="match status" value="1"/>
</dbReference>
<feature type="compositionally biased region" description="Polar residues" evidence="11">
    <location>
        <begin position="57"/>
        <end position="66"/>
    </location>
</feature>
<feature type="domain" description="C2H2-type" evidence="12">
    <location>
        <begin position="463"/>
        <end position="486"/>
    </location>
</feature>
<accession>A0A815PVE7</accession>
<dbReference type="Proteomes" id="UP000663845">
    <property type="component" value="Unassembled WGS sequence"/>
</dbReference>
<feature type="domain" description="C2H2-type" evidence="12">
    <location>
        <begin position="360"/>
        <end position="387"/>
    </location>
</feature>
<feature type="domain" description="C2H2-type" evidence="12">
    <location>
        <begin position="160"/>
        <end position="187"/>
    </location>
</feature>
<dbReference type="SUPFAM" id="SSF57667">
    <property type="entry name" value="beta-beta-alpha zinc fingers"/>
    <property type="match status" value="6"/>
</dbReference>
<comment type="subcellular location">
    <subcellularLocation>
        <location evidence="1">Nucleus</location>
    </subcellularLocation>
</comment>
<reference evidence="13" key="1">
    <citation type="submission" date="2021-02" db="EMBL/GenBank/DDBJ databases">
        <authorList>
            <person name="Nowell W R."/>
        </authorList>
    </citation>
    <scope>NUCLEOTIDE SEQUENCE</scope>
</reference>
<dbReference type="AlphaFoldDB" id="A0A815PVE7"/>
<keyword evidence="5" id="KW-0862">Zinc</keyword>
<evidence type="ECO:0000313" key="13">
    <source>
        <dbReference type="EMBL" id="CAF1453613.1"/>
    </source>
</evidence>
<feature type="compositionally biased region" description="Basic residues" evidence="11">
    <location>
        <begin position="1"/>
        <end position="10"/>
    </location>
</feature>
<evidence type="ECO:0000256" key="5">
    <source>
        <dbReference type="ARBA" id="ARBA00022833"/>
    </source>
</evidence>
<keyword evidence="7" id="KW-0238">DNA-binding</keyword>
<evidence type="ECO:0000256" key="9">
    <source>
        <dbReference type="ARBA" id="ARBA00023242"/>
    </source>
</evidence>
<dbReference type="EMBL" id="CAJNOG010001555">
    <property type="protein sequence ID" value="CAF1453613.1"/>
    <property type="molecule type" value="Genomic_DNA"/>
</dbReference>
<feature type="compositionally biased region" description="Polar residues" evidence="11">
    <location>
        <begin position="134"/>
        <end position="145"/>
    </location>
</feature>
<dbReference type="PANTHER" id="PTHR24390:SF148">
    <property type="entry name" value="CTCF"/>
    <property type="match status" value="1"/>
</dbReference>
<evidence type="ECO:0000256" key="11">
    <source>
        <dbReference type="SAM" id="MobiDB-lite"/>
    </source>
</evidence>
<dbReference type="PROSITE" id="PS00028">
    <property type="entry name" value="ZINC_FINGER_C2H2_1"/>
    <property type="match status" value="6"/>
</dbReference>
<dbReference type="SMART" id="SM00355">
    <property type="entry name" value="ZnF_C2H2"/>
    <property type="match status" value="11"/>
</dbReference>
<keyword evidence="3" id="KW-0677">Repeat</keyword>
<dbReference type="InterPro" id="IPR036236">
    <property type="entry name" value="Znf_C2H2_sf"/>
</dbReference>
<feature type="compositionally biased region" description="Low complexity" evidence="11">
    <location>
        <begin position="590"/>
        <end position="599"/>
    </location>
</feature>
<protein>
    <recommendedName>
        <fullName evidence="12">C2H2-type domain-containing protein</fullName>
    </recommendedName>
</protein>
<sequence>MANRIRRSTRSRSSLNVKFADDPDYDERTFEDDQGDDDDDDIDELPVARIKQEQQRHTSQNNTNSGIVKRRRGRPAKREPLHDDDEDWHAEEDDDEEDFSTVTPVDVTLSPSGPDGNPSVYEFSETSNRKKLPTVNSVGNNNSSRDSTKTPIKVRRDEKHLCPYCNYCTGKKYLLQRHLKSHSTERPHKCAYCSNTFKTTAQLQNHVNTHLGIKPFQCKFCEYKFTTSGELIRHVRYKHTLEKPHKCEECGYATVELSKLRRHIRTHTGEKPYSCPHCSYCSPDTFKLKRHLRVHTGERPYQCTICKFRFTQSNSLKAHMLTHQTNAQKFHCTYCPTVLTRKADLKQHMLKKHANDEDFVTCLKCDQEFADPHELSQHKKMHHGLNNNNNNSFNNTPRVQLSCSLHELSQHKKMHHGLNNNNNNSFNNTPRVQLSCSLCTYKTFSQDILDDHMDSQHRDDRTFQCNECGLMYATRGDLRQHVTKVHRCGIYAKMPAGGLSIRQRPYSSSLKNSQRSSTASTSPIKQQMRRRETVYRCSICRNKFPHIRAIERHHYDVHHIDPFDADAMKKATIIDEEEIEDDQEQEHQHQQQQQSVEMNQVQQEINNRDEDEQMAIIQFRNQHQNSEQSPLIVKIERDGYDDFETADDFLLNKPTPRTRQLQKARRTISKNIYNDDSSYLDSSITKKEYLHNSNYDMKDHYDNEIDYDNENETETADTFVEMIDDEDNIIDEDDDDGGGQNNIIKYRSSTQKLT</sequence>
<dbReference type="Pfam" id="PF00096">
    <property type="entry name" value="zf-C2H2"/>
    <property type="match status" value="5"/>
</dbReference>
<feature type="region of interest" description="Disordered" evidence="11">
    <location>
        <begin position="501"/>
        <end position="529"/>
    </location>
</feature>
<keyword evidence="9" id="KW-0539">Nucleus</keyword>
<comment type="caution">
    <text evidence="13">The sequence shown here is derived from an EMBL/GenBank/DDBJ whole genome shotgun (WGS) entry which is preliminary data.</text>
</comment>
<dbReference type="GO" id="GO:0006357">
    <property type="term" value="P:regulation of transcription by RNA polymerase II"/>
    <property type="evidence" value="ECO:0007669"/>
    <property type="project" value="TreeGrafter"/>
</dbReference>
<organism evidence="13 14">
    <name type="scientific">Adineta steineri</name>
    <dbReference type="NCBI Taxonomy" id="433720"/>
    <lineage>
        <taxon>Eukaryota</taxon>
        <taxon>Metazoa</taxon>
        <taxon>Spiralia</taxon>
        <taxon>Gnathifera</taxon>
        <taxon>Rotifera</taxon>
        <taxon>Eurotatoria</taxon>
        <taxon>Bdelloidea</taxon>
        <taxon>Adinetida</taxon>
        <taxon>Adinetidae</taxon>
        <taxon>Adineta</taxon>
    </lineage>
</organism>
<feature type="compositionally biased region" description="Acidic residues" evidence="11">
    <location>
        <begin position="82"/>
        <end position="99"/>
    </location>
</feature>
<keyword evidence="2" id="KW-0479">Metal-binding</keyword>
<evidence type="ECO:0000313" key="14">
    <source>
        <dbReference type="Proteomes" id="UP000663845"/>
    </source>
</evidence>
<keyword evidence="8" id="KW-0804">Transcription</keyword>
<feature type="compositionally biased region" description="Polar residues" evidence="11">
    <location>
        <begin position="505"/>
        <end position="525"/>
    </location>
</feature>
<feature type="region of interest" description="Disordered" evidence="11">
    <location>
        <begin position="729"/>
        <end position="754"/>
    </location>
</feature>
<name>A0A815PVE7_9BILA</name>
<feature type="region of interest" description="Disordered" evidence="11">
    <location>
        <begin position="579"/>
        <end position="599"/>
    </location>
</feature>
<evidence type="ECO:0000256" key="8">
    <source>
        <dbReference type="ARBA" id="ARBA00023163"/>
    </source>
</evidence>
<dbReference type="FunFam" id="3.30.160.60:FF:000130">
    <property type="entry name" value="Spalt-like transcription factor 4"/>
    <property type="match status" value="1"/>
</dbReference>
<feature type="domain" description="C2H2-type" evidence="12">
    <location>
        <begin position="273"/>
        <end position="300"/>
    </location>
</feature>
<gene>
    <name evidence="13" type="ORF">JYZ213_LOCUS40834</name>
</gene>
<evidence type="ECO:0000256" key="2">
    <source>
        <dbReference type="ARBA" id="ARBA00022723"/>
    </source>
</evidence>
<feature type="domain" description="C2H2-type" evidence="12">
    <location>
        <begin position="216"/>
        <end position="244"/>
    </location>
</feature>
<dbReference type="InterPro" id="IPR013087">
    <property type="entry name" value="Znf_C2H2_type"/>
</dbReference>
<dbReference type="Gene3D" id="3.30.160.60">
    <property type="entry name" value="Classic Zinc Finger"/>
    <property type="match status" value="7"/>
</dbReference>
<dbReference type="GO" id="GO:0005634">
    <property type="term" value="C:nucleus"/>
    <property type="evidence" value="ECO:0007669"/>
    <property type="project" value="UniProtKB-SubCell"/>
</dbReference>
<dbReference type="GO" id="GO:0008270">
    <property type="term" value="F:zinc ion binding"/>
    <property type="evidence" value="ECO:0007669"/>
    <property type="project" value="UniProtKB-KW"/>
</dbReference>
<evidence type="ECO:0000256" key="1">
    <source>
        <dbReference type="ARBA" id="ARBA00004123"/>
    </source>
</evidence>
<dbReference type="PANTHER" id="PTHR24390">
    <property type="entry name" value="ZINC FINGER PROTEIN"/>
    <property type="match status" value="1"/>
</dbReference>
<keyword evidence="4 10" id="KW-0863">Zinc-finger</keyword>
<feature type="domain" description="C2H2-type" evidence="12">
    <location>
        <begin position="330"/>
        <end position="358"/>
    </location>
</feature>
<feature type="domain" description="C2H2-type" evidence="12">
    <location>
        <begin position="301"/>
        <end position="328"/>
    </location>
</feature>
<feature type="domain" description="C2H2-type" evidence="12">
    <location>
        <begin position="245"/>
        <end position="272"/>
    </location>
</feature>
<feature type="compositionally biased region" description="Acidic residues" evidence="11">
    <location>
        <begin position="22"/>
        <end position="44"/>
    </location>
</feature>
<proteinExistence type="predicted"/>
<evidence type="ECO:0000256" key="10">
    <source>
        <dbReference type="PROSITE-ProRule" id="PRU00042"/>
    </source>
</evidence>
<dbReference type="GO" id="GO:0000978">
    <property type="term" value="F:RNA polymerase II cis-regulatory region sequence-specific DNA binding"/>
    <property type="evidence" value="ECO:0007669"/>
    <property type="project" value="TreeGrafter"/>
</dbReference>
<feature type="domain" description="C2H2-type" evidence="12">
    <location>
        <begin position="535"/>
        <end position="558"/>
    </location>
</feature>
<dbReference type="FunFam" id="3.30.160.60:FF:000373">
    <property type="entry name" value="Putative transcriptional repressor ctcf"/>
    <property type="match status" value="1"/>
</dbReference>
<feature type="region of interest" description="Disordered" evidence="11">
    <location>
        <begin position="1"/>
        <end position="151"/>
    </location>
</feature>
<dbReference type="GO" id="GO:0003700">
    <property type="term" value="F:DNA-binding transcription factor activity"/>
    <property type="evidence" value="ECO:0007669"/>
    <property type="project" value="TreeGrafter"/>
</dbReference>